<dbReference type="KEGG" id="pmrn:116958130"/>
<dbReference type="InterPro" id="IPR050745">
    <property type="entry name" value="Multifunctional_regulatory"/>
</dbReference>
<organism evidence="5 6">
    <name type="scientific">Petromyzon marinus</name>
    <name type="common">Sea lamprey</name>
    <dbReference type="NCBI Taxonomy" id="7757"/>
    <lineage>
        <taxon>Eukaryota</taxon>
        <taxon>Metazoa</taxon>
        <taxon>Chordata</taxon>
        <taxon>Craniata</taxon>
        <taxon>Vertebrata</taxon>
        <taxon>Cyclostomata</taxon>
        <taxon>Hyperoartia</taxon>
        <taxon>Petromyzontiformes</taxon>
        <taxon>Petromyzontidae</taxon>
        <taxon>Petromyzon</taxon>
    </lineage>
</organism>
<feature type="region of interest" description="Disordered" evidence="4">
    <location>
        <begin position="224"/>
        <end position="245"/>
    </location>
</feature>
<evidence type="ECO:0000256" key="2">
    <source>
        <dbReference type="ARBA" id="ARBA00023043"/>
    </source>
</evidence>
<evidence type="ECO:0000313" key="5">
    <source>
        <dbReference type="Proteomes" id="UP001318040"/>
    </source>
</evidence>
<name>A0AAJ7XKD5_PETMA</name>
<keyword evidence="5" id="KW-1185">Reference proteome</keyword>
<dbReference type="Pfam" id="PF12796">
    <property type="entry name" value="Ank_2"/>
    <property type="match status" value="1"/>
</dbReference>
<dbReference type="PANTHER" id="PTHR24189:SF50">
    <property type="entry name" value="ANKYRIN REPEAT AND SOCS BOX PROTEIN 2"/>
    <property type="match status" value="1"/>
</dbReference>
<dbReference type="InterPro" id="IPR036770">
    <property type="entry name" value="Ankyrin_rpt-contain_sf"/>
</dbReference>
<dbReference type="SUPFAM" id="SSF48403">
    <property type="entry name" value="Ankyrin repeat"/>
    <property type="match status" value="1"/>
</dbReference>
<evidence type="ECO:0000313" key="6">
    <source>
        <dbReference type="RefSeq" id="XP_032836513.1"/>
    </source>
</evidence>
<keyword evidence="2 3" id="KW-0040">ANK repeat</keyword>
<dbReference type="GO" id="GO:0005737">
    <property type="term" value="C:cytoplasm"/>
    <property type="evidence" value="ECO:0007669"/>
    <property type="project" value="TreeGrafter"/>
</dbReference>
<sequence length="245" mass="25972">MDESLHRMVLEGHTAALRRLADAVAVPTGPTGATVPTGATGAVPTVPAVPAVPTGPTGAACVRDGHGKSPLDLAAILGRDDVIAQLLRLGAEPNARSTRGYSALHHAALWGRPRCVSALLRAGADPSARSFSGETPRGAGSRLRHEACTRPLLTAELKQALLLRVSEIESLVQNPQQCHVRLSKEDKRFLQGACVSRREWLRVSADAASDGGLREQKQSLEEALDSILSRPTNPSVSSRQSAKRR</sequence>
<evidence type="ECO:0000256" key="1">
    <source>
        <dbReference type="ARBA" id="ARBA00022737"/>
    </source>
</evidence>
<dbReference type="PANTHER" id="PTHR24189">
    <property type="entry name" value="MYOTROPHIN"/>
    <property type="match status" value="1"/>
</dbReference>
<dbReference type="SMART" id="SM00248">
    <property type="entry name" value="ANK"/>
    <property type="match status" value="2"/>
</dbReference>
<dbReference type="InterPro" id="IPR002110">
    <property type="entry name" value="Ankyrin_rpt"/>
</dbReference>
<evidence type="ECO:0000256" key="3">
    <source>
        <dbReference type="PROSITE-ProRule" id="PRU00023"/>
    </source>
</evidence>
<dbReference type="RefSeq" id="XP_032836513.1">
    <property type="nucleotide sequence ID" value="XM_032980622.1"/>
</dbReference>
<dbReference type="GO" id="GO:2000812">
    <property type="term" value="P:regulation of barbed-end actin filament capping"/>
    <property type="evidence" value="ECO:0007669"/>
    <property type="project" value="TreeGrafter"/>
</dbReference>
<keyword evidence="1" id="KW-0677">Repeat</keyword>
<evidence type="ECO:0000256" key="4">
    <source>
        <dbReference type="SAM" id="MobiDB-lite"/>
    </source>
</evidence>
<feature type="repeat" description="ANK" evidence="3">
    <location>
        <begin position="99"/>
        <end position="131"/>
    </location>
</feature>
<proteinExistence type="predicted"/>
<accession>A0AAJ7XKD5</accession>
<dbReference type="GO" id="GO:0005634">
    <property type="term" value="C:nucleus"/>
    <property type="evidence" value="ECO:0007669"/>
    <property type="project" value="TreeGrafter"/>
</dbReference>
<dbReference type="AlphaFoldDB" id="A0AAJ7XKD5"/>
<reference evidence="6" key="1">
    <citation type="submission" date="2025-08" db="UniProtKB">
        <authorList>
            <consortium name="RefSeq"/>
        </authorList>
    </citation>
    <scope>IDENTIFICATION</scope>
    <source>
        <tissue evidence="6">Sperm</tissue>
    </source>
</reference>
<protein>
    <submittedName>
        <fullName evidence="6">Ankyrin repeat domain-containing protein 45-like</fullName>
    </submittedName>
</protein>
<dbReference type="PROSITE" id="PS50088">
    <property type="entry name" value="ANK_REPEAT"/>
    <property type="match status" value="2"/>
</dbReference>
<dbReference type="Gene3D" id="1.25.40.20">
    <property type="entry name" value="Ankyrin repeat-containing domain"/>
    <property type="match status" value="1"/>
</dbReference>
<dbReference type="Proteomes" id="UP001318040">
    <property type="component" value="Chromosome 72"/>
</dbReference>
<dbReference type="PROSITE" id="PS50297">
    <property type="entry name" value="ANK_REP_REGION"/>
    <property type="match status" value="2"/>
</dbReference>
<feature type="repeat" description="ANK" evidence="3">
    <location>
        <begin position="66"/>
        <end position="98"/>
    </location>
</feature>
<feature type="compositionally biased region" description="Polar residues" evidence="4">
    <location>
        <begin position="229"/>
        <end position="245"/>
    </location>
</feature>
<gene>
    <name evidence="6" type="primary">LOC116958130</name>
</gene>